<evidence type="ECO:0000313" key="3">
    <source>
        <dbReference type="EMBL" id="MCP2730577.1"/>
    </source>
</evidence>
<evidence type="ECO:0000313" key="4">
    <source>
        <dbReference type="Proteomes" id="UP001204953"/>
    </source>
</evidence>
<keyword evidence="4" id="KW-1185">Reference proteome</keyword>
<evidence type="ECO:0000259" key="2">
    <source>
        <dbReference type="Pfam" id="PF07589"/>
    </source>
</evidence>
<dbReference type="SUPFAM" id="SSF63825">
    <property type="entry name" value="YWTD domain"/>
    <property type="match status" value="1"/>
</dbReference>
<evidence type="ECO:0000256" key="1">
    <source>
        <dbReference type="SAM" id="SignalP"/>
    </source>
</evidence>
<reference evidence="3" key="1">
    <citation type="submission" date="2022-06" db="EMBL/GenBank/DDBJ databases">
        <title>New cyanobacteria of genus Symplocastrum in benthos of Lake Baikal.</title>
        <authorList>
            <person name="Sorokovikova E."/>
            <person name="Tikhonova I."/>
            <person name="Krasnopeev A."/>
            <person name="Evseev P."/>
            <person name="Gladkikh A."/>
            <person name="Belykh O."/>
        </authorList>
    </citation>
    <scope>NUCLEOTIDE SEQUENCE</scope>
    <source>
        <strain evidence="3">BBK-W-15</strain>
    </source>
</reference>
<dbReference type="InterPro" id="IPR013424">
    <property type="entry name" value="Ice-binding_C"/>
</dbReference>
<dbReference type="NCBIfam" id="TIGR02595">
    <property type="entry name" value="PEP_CTERM"/>
    <property type="match status" value="1"/>
</dbReference>
<name>A0AAE3KTI9_9CYAN</name>
<keyword evidence="1" id="KW-0732">Signal</keyword>
<proteinExistence type="predicted"/>
<protein>
    <submittedName>
        <fullName evidence="3">PEP-CTERM sorting domain-containing protein</fullName>
    </submittedName>
</protein>
<dbReference type="EMBL" id="JAMZMM010000216">
    <property type="protein sequence ID" value="MCP2730577.1"/>
    <property type="molecule type" value="Genomic_DNA"/>
</dbReference>
<sequence>MKLISTLGLASALSLSGLAFQATANAAIMAGQIQPIAVYNDFNGAFGLAYDSQNNLMWYTQGDSGDSLVHSFKAYKDFTAAELALLPVVGGVKQISRSAAQESQFTTNPGGSGPFGSPGAHFASLAFDKATGQLVQQGPGTVLRAYDPITAANQVANFRPGSAVADFSDGLDVDGTNTWHSPDVGSIFKNGTLFASNSDSTKTLLPGWAGLGSPSGLGWSGVEQVDNSLFAIAVHSNADTGRSRTLVRFDLTTGDLVGFDPDGDPVAARWEDLAFDNEFLYAADLRGNANGNNIPGDVYVFKVTGGLDPNPEKVPEPASTLGLLAIGALGATSAFKRKNNQN</sequence>
<feature type="signal peptide" evidence="1">
    <location>
        <begin position="1"/>
        <end position="26"/>
    </location>
</feature>
<dbReference type="Proteomes" id="UP001204953">
    <property type="component" value="Unassembled WGS sequence"/>
</dbReference>
<comment type="caution">
    <text evidence="3">The sequence shown here is derived from an EMBL/GenBank/DDBJ whole genome shotgun (WGS) entry which is preliminary data.</text>
</comment>
<feature type="chain" id="PRO_5042227047" evidence="1">
    <location>
        <begin position="27"/>
        <end position="342"/>
    </location>
</feature>
<dbReference type="AlphaFoldDB" id="A0AAE3KTI9"/>
<gene>
    <name evidence="3" type="ORF">NJ959_19295</name>
</gene>
<dbReference type="Pfam" id="PF07589">
    <property type="entry name" value="PEP-CTERM"/>
    <property type="match status" value="1"/>
</dbReference>
<feature type="domain" description="Ice-binding protein C-terminal" evidence="2">
    <location>
        <begin position="314"/>
        <end position="338"/>
    </location>
</feature>
<dbReference type="RefSeq" id="WP_254013333.1">
    <property type="nucleotide sequence ID" value="NZ_JAMZMM010000216.1"/>
</dbReference>
<accession>A0AAE3KTI9</accession>
<organism evidence="3 4">
    <name type="scientific">Limnofasciculus baicalensis BBK-W-15</name>
    <dbReference type="NCBI Taxonomy" id="2699891"/>
    <lineage>
        <taxon>Bacteria</taxon>
        <taxon>Bacillati</taxon>
        <taxon>Cyanobacteriota</taxon>
        <taxon>Cyanophyceae</taxon>
        <taxon>Coleofasciculales</taxon>
        <taxon>Coleofasciculaceae</taxon>
        <taxon>Limnofasciculus</taxon>
        <taxon>Limnofasciculus baicalensis</taxon>
    </lineage>
</organism>